<accession>A0A9D1EJC9</accession>
<reference evidence="2" key="1">
    <citation type="submission" date="2020-10" db="EMBL/GenBank/DDBJ databases">
        <authorList>
            <person name="Gilroy R."/>
        </authorList>
    </citation>
    <scope>NUCLEOTIDE SEQUENCE</scope>
    <source>
        <strain evidence="2">ChiSxjej1B13-7041</strain>
    </source>
</reference>
<evidence type="ECO:0000313" key="2">
    <source>
        <dbReference type="EMBL" id="HIR93050.1"/>
    </source>
</evidence>
<sequence>MNNNRIMTRQQYLQRINEVSFAVDDILLYLDTHPEDTQALEYFREHVSARNRLLKEYACNYGPLTIDTADDAASSSWAWVLQPWPWEPCRKGGR</sequence>
<comment type="caution">
    <text evidence="2">The sequence shown here is derived from an EMBL/GenBank/DDBJ whole genome shotgun (WGS) entry which is preliminary data.</text>
</comment>
<dbReference type="AlphaFoldDB" id="A0A9D1EJC9"/>
<dbReference type="Proteomes" id="UP000886841">
    <property type="component" value="Unassembled WGS sequence"/>
</dbReference>
<gene>
    <name evidence="2" type="ORF">IAB98_06495</name>
</gene>
<dbReference type="Pfam" id="PF12652">
    <property type="entry name" value="CotJB"/>
    <property type="match status" value="1"/>
</dbReference>
<dbReference type="EMBL" id="DVHU01000060">
    <property type="protein sequence ID" value="HIR93050.1"/>
    <property type="molecule type" value="Genomic_DNA"/>
</dbReference>
<proteinExistence type="predicted"/>
<evidence type="ECO:0000313" key="3">
    <source>
        <dbReference type="Proteomes" id="UP000886841"/>
    </source>
</evidence>
<dbReference type="InterPro" id="IPR024207">
    <property type="entry name" value="CotJB_dom"/>
</dbReference>
<keyword evidence="2" id="KW-0946">Virion</keyword>
<dbReference type="InterPro" id="IPR016571">
    <property type="entry name" value="Spore_coat_assembly_CotJB"/>
</dbReference>
<feature type="domain" description="Protein CotJB" evidence="1">
    <location>
        <begin position="11"/>
        <end position="87"/>
    </location>
</feature>
<protein>
    <submittedName>
        <fullName evidence="2">Spore coat protein CotJB</fullName>
    </submittedName>
</protein>
<keyword evidence="2" id="KW-0167">Capsid protein</keyword>
<dbReference type="PIRSF" id="PIRSF010606">
    <property type="entry name" value="Spore_coat_CotJB"/>
    <property type="match status" value="1"/>
</dbReference>
<name>A0A9D1EJC9_9FIRM</name>
<organism evidence="2 3">
    <name type="scientific">Candidatus Egerieimonas intestinavium</name>
    <dbReference type="NCBI Taxonomy" id="2840777"/>
    <lineage>
        <taxon>Bacteria</taxon>
        <taxon>Bacillati</taxon>
        <taxon>Bacillota</taxon>
        <taxon>Clostridia</taxon>
        <taxon>Lachnospirales</taxon>
        <taxon>Lachnospiraceae</taxon>
        <taxon>Lachnospiraceae incertae sedis</taxon>
        <taxon>Candidatus Egerieimonas</taxon>
    </lineage>
</organism>
<reference evidence="2" key="2">
    <citation type="journal article" date="2021" name="PeerJ">
        <title>Extensive microbial diversity within the chicken gut microbiome revealed by metagenomics and culture.</title>
        <authorList>
            <person name="Gilroy R."/>
            <person name="Ravi A."/>
            <person name="Getino M."/>
            <person name="Pursley I."/>
            <person name="Horton D.L."/>
            <person name="Alikhan N.F."/>
            <person name="Baker D."/>
            <person name="Gharbi K."/>
            <person name="Hall N."/>
            <person name="Watson M."/>
            <person name="Adriaenssens E.M."/>
            <person name="Foster-Nyarko E."/>
            <person name="Jarju S."/>
            <person name="Secka A."/>
            <person name="Antonio M."/>
            <person name="Oren A."/>
            <person name="Chaudhuri R.R."/>
            <person name="La Ragione R."/>
            <person name="Hildebrand F."/>
            <person name="Pallen M.J."/>
        </authorList>
    </citation>
    <scope>NUCLEOTIDE SEQUENCE</scope>
    <source>
        <strain evidence="2">ChiSxjej1B13-7041</strain>
    </source>
</reference>
<evidence type="ECO:0000259" key="1">
    <source>
        <dbReference type="Pfam" id="PF12652"/>
    </source>
</evidence>